<accession>A0ABW5KJD3</accession>
<dbReference type="InterPro" id="IPR036514">
    <property type="entry name" value="SGNH_hydro_sf"/>
</dbReference>
<comment type="caution">
    <text evidence="4">The sequence shown here is derived from an EMBL/GenBank/DDBJ whole genome shotgun (WGS) entry which is preliminary data.</text>
</comment>
<evidence type="ECO:0000256" key="2">
    <source>
        <dbReference type="SAM" id="SignalP"/>
    </source>
</evidence>
<evidence type="ECO:0000256" key="1">
    <source>
        <dbReference type="ARBA" id="ARBA00022801"/>
    </source>
</evidence>
<dbReference type="PANTHER" id="PTHR22901:SF0">
    <property type="entry name" value="SIALATE O-ACETYLESTERASE"/>
    <property type="match status" value="1"/>
</dbReference>
<dbReference type="SUPFAM" id="SSF52266">
    <property type="entry name" value="SGNH hydrolase"/>
    <property type="match status" value="1"/>
</dbReference>
<feature type="domain" description="Sialate O-acetylesterase" evidence="3">
    <location>
        <begin position="105"/>
        <end position="317"/>
    </location>
</feature>
<name>A0ABW5KJD3_9SPHI</name>
<evidence type="ECO:0000313" key="4">
    <source>
        <dbReference type="EMBL" id="MFD2547985.1"/>
    </source>
</evidence>
<keyword evidence="2" id="KW-0732">Signal</keyword>
<dbReference type="InterPro" id="IPR005181">
    <property type="entry name" value="SASA"/>
</dbReference>
<protein>
    <submittedName>
        <fullName evidence="4">Sialate O-acetylesterase</fullName>
    </submittedName>
</protein>
<dbReference type="EMBL" id="JBHULR010000004">
    <property type="protein sequence ID" value="MFD2547985.1"/>
    <property type="molecule type" value="Genomic_DNA"/>
</dbReference>
<dbReference type="Gene3D" id="3.40.50.1110">
    <property type="entry name" value="SGNH hydrolase"/>
    <property type="match status" value="1"/>
</dbReference>
<dbReference type="Proteomes" id="UP001597545">
    <property type="component" value="Unassembled WGS sequence"/>
</dbReference>
<dbReference type="PANTHER" id="PTHR22901">
    <property type="entry name" value="SIALATE O-ACETYLESTERASE"/>
    <property type="match status" value="1"/>
</dbReference>
<feature type="chain" id="PRO_5045772917" evidence="2">
    <location>
        <begin position="22"/>
        <end position="477"/>
    </location>
</feature>
<dbReference type="RefSeq" id="WP_380903307.1">
    <property type="nucleotide sequence ID" value="NZ_JBHUEG010000001.1"/>
</dbReference>
<organism evidence="4 5">
    <name type="scientific">Sphingobacterium suaedae</name>
    <dbReference type="NCBI Taxonomy" id="1686402"/>
    <lineage>
        <taxon>Bacteria</taxon>
        <taxon>Pseudomonadati</taxon>
        <taxon>Bacteroidota</taxon>
        <taxon>Sphingobacteriia</taxon>
        <taxon>Sphingobacteriales</taxon>
        <taxon>Sphingobacteriaceae</taxon>
        <taxon>Sphingobacterium</taxon>
    </lineage>
</organism>
<sequence length="477" mass="54368">MMFKQFFWLVLLACLSIQSYADVTLPRVFSSHMVFQQQKPILIWGKASPNETVTIRLKNSERRVVAKQDGTWQVKFPAQQASFESFDVIISGGNTIRLSDVLVGEVWLCSGQSNMEYTMQLRKGYKAPAKGKDRTLEELAKPENRNIRLLLVGRKKGHAPDVETIGWQRCNSESLASFSAAGYFFGKELLETLRVPIGLISSSWGGSRIEPWTPASAYEKSADIQTVKKGSNTLVDNAVAGEMFEGMIRPLAPFALRGFLWYQGESNVMFEDALYGRKQKVLIDAWRKLWKDQQLSFHYVQIAPYSYSRRKDKMQHTTETLPWFWEIQTKAMDPKRSGMVVITDLVDDLSDIHPSYKWEVGRRLALWALAKDYAQNNIVFSGPLYKRNHIQEGRIALEFDHIGSGLICQGEQLTWFEIAGADKSFVPAEARIEGNKVIVSSTAVPRPLYVRFAWSEQARPNFFNHEGLPAVPFRTYK</sequence>
<reference evidence="5" key="1">
    <citation type="journal article" date="2019" name="Int. J. Syst. Evol. Microbiol.">
        <title>The Global Catalogue of Microorganisms (GCM) 10K type strain sequencing project: providing services to taxonomists for standard genome sequencing and annotation.</title>
        <authorList>
            <consortium name="The Broad Institute Genomics Platform"/>
            <consortium name="The Broad Institute Genome Sequencing Center for Infectious Disease"/>
            <person name="Wu L."/>
            <person name="Ma J."/>
        </authorList>
    </citation>
    <scope>NUCLEOTIDE SEQUENCE [LARGE SCALE GENOMIC DNA]</scope>
    <source>
        <strain evidence="5">KCTC 42662</strain>
    </source>
</reference>
<keyword evidence="5" id="KW-1185">Reference proteome</keyword>
<gene>
    <name evidence="4" type="ORF">ACFSR5_10060</name>
</gene>
<keyword evidence="1" id="KW-0378">Hydrolase</keyword>
<proteinExistence type="predicted"/>
<evidence type="ECO:0000313" key="5">
    <source>
        <dbReference type="Proteomes" id="UP001597545"/>
    </source>
</evidence>
<dbReference type="InterPro" id="IPR039329">
    <property type="entry name" value="SIAE"/>
</dbReference>
<dbReference type="Pfam" id="PF03629">
    <property type="entry name" value="SASA"/>
    <property type="match status" value="1"/>
</dbReference>
<evidence type="ECO:0000259" key="3">
    <source>
        <dbReference type="Pfam" id="PF03629"/>
    </source>
</evidence>
<feature type="signal peptide" evidence="2">
    <location>
        <begin position="1"/>
        <end position="21"/>
    </location>
</feature>